<dbReference type="AlphaFoldDB" id="A0A5B9E9L5"/>
<proteinExistence type="predicted"/>
<dbReference type="Pfam" id="PF01398">
    <property type="entry name" value="JAB"/>
    <property type="match status" value="1"/>
</dbReference>
<dbReference type="SMART" id="SM00232">
    <property type="entry name" value="JAB_MPN"/>
    <property type="match status" value="1"/>
</dbReference>
<evidence type="ECO:0000313" key="6">
    <source>
        <dbReference type="Proteomes" id="UP000321820"/>
    </source>
</evidence>
<reference evidence="5 6" key="1">
    <citation type="submission" date="2019-08" db="EMBL/GenBank/DDBJ databases">
        <title>Complete genome sequence of Terriglobus albidus strain ORNL.</title>
        <authorList>
            <person name="Podar M."/>
        </authorList>
    </citation>
    <scope>NUCLEOTIDE SEQUENCE [LARGE SCALE GENOMIC DNA]</scope>
    <source>
        <strain evidence="5 6">ORNL</strain>
    </source>
</reference>
<feature type="domain" description="MPN" evidence="4">
    <location>
        <begin position="12"/>
        <end position="140"/>
    </location>
</feature>
<keyword evidence="1" id="KW-0645">Protease</keyword>
<organism evidence="5 6">
    <name type="scientific">Terriglobus albidus</name>
    <dbReference type="NCBI Taxonomy" id="1592106"/>
    <lineage>
        <taxon>Bacteria</taxon>
        <taxon>Pseudomonadati</taxon>
        <taxon>Acidobacteriota</taxon>
        <taxon>Terriglobia</taxon>
        <taxon>Terriglobales</taxon>
        <taxon>Acidobacteriaceae</taxon>
        <taxon>Terriglobus</taxon>
    </lineage>
</organism>
<dbReference type="Proteomes" id="UP000321820">
    <property type="component" value="Chromosome"/>
</dbReference>
<keyword evidence="3" id="KW-1133">Transmembrane helix</keyword>
<feature type="region of interest" description="Disordered" evidence="2">
    <location>
        <begin position="255"/>
        <end position="296"/>
    </location>
</feature>
<keyword evidence="3" id="KW-0812">Transmembrane</keyword>
<evidence type="ECO:0000313" key="5">
    <source>
        <dbReference type="EMBL" id="QEE27310.1"/>
    </source>
</evidence>
<dbReference type="InterPro" id="IPR000555">
    <property type="entry name" value="JAMM/MPN+_dom"/>
</dbReference>
<gene>
    <name evidence="5" type="ORF">FTW19_04355</name>
</gene>
<keyword evidence="1" id="KW-0378">Hydrolase</keyword>
<dbReference type="RefSeq" id="WP_147646503.1">
    <property type="nucleotide sequence ID" value="NZ_CP042806.1"/>
</dbReference>
<evidence type="ECO:0000259" key="4">
    <source>
        <dbReference type="PROSITE" id="PS50249"/>
    </source>
</evidence>
<dbReference type="PANTHER" id="PTHR10410">
    <property type="entry name" value="EUKARYOTIC TRANSLATION INITIATION FACTOR 3 -RELATED"/>
    <property type="match status" value="1"/>
</dbReference>
<keyword evidence="6" id="KW-1185">Reference proteome</keyword>
<dbReference type="KEGG" id="talb:FTW19_04355"/>
<dbReference type="Gene3D" id="3.40.140.10">
    <property type="entry name" value="Cytidine Deaminase, domain 2"/>
    <property type="match status" value="1"/>
</dbReference>
<keyword evidence="3" id="KW-0472">Membrane</keyword>
<dbReference type="GO" id="GO:0008237">
    <property type="term" value="F:metallopeptidase activity"/>
    <property type="evidence" value="ECO:0007669"/>
    <property type="project" value="UniProtKB-KW"/>
</dbReference>
<protein>
    <recommendedName>
        <fullName evidence="4">MPN domain-containing protein</fullName>
    </recommendedName>
</protein>
<dbReference type="InterPro" id="IPR037518">
    <property type="entry name" value="MPN"/>
</dbReference>
<accession>A0A5B9E9L5</accession>
<evidence type="ECO:0000256" key="1">
    <source>
        <dbReference type="ARBA" id="ARBA00023049"/>
    </source>
</evidence>
<sequence>MSKNTAAVEPKIVIDSEVTRCIRQHARAHMKTEVCGVLIGEKVGDAVQIRASIEASQASQGGTHVTFTQEAWEEIYRVKDVRYPEERIVGWYHSHPGFGVFLSEHDLFIQQNFFNAPDQVAWVYDPHTDEEGCFGWVGGAVHRIHSLTISDQNGDGVERTPKPTEMQVTEEESVSQPVMRAEVRQKTPEWMRWAATGMLSLTMLVAGFAVSYFLFPQIIPFAVFIDPTSGRPLGIREAPELLPFLHKALLAPESSAVPTGQSPALTAPAPAPGASTAAPPQAPASSTPAPATGRKP</sequence>
<feature type="transmembrane region" description="Helical" evidence="3">
    <location>
        <begin position="193"/>
        <end position="215"/>
    </location>
</feature>
<name>A0A5B9E9L5_9BACT</name>
<evidence type="ECO:0000256" key="3">
    <source>
        <dbReference type="SAM" id="Phobius"/>
    </source>
</evidence>
<dbReference type="PROSITE" id="PS50249">
    <property type="entry name" value="MPN"/>
    <property type="match status" value="1"/>
</dbReference>
<dbReference type="InterPro" id="IPR050242">
    <property type="entry name" value="JAMM_MPN+_peptidase_M67A"/>
</dbReference>
<dbReference type="OrthoDB" id="128666at2"/>
<dbReference type="EMBL" id="CP042806">
    <property type="protein sequence ID" value="QEE27310.1"/>
    <property type="molecule type" value="Genomic_DNA"/>
</dbReference>
<dbReference type="SUPFAM" id="SSF102712">
    <property type="entry name" value="JAB1/MPN domain"/>
    <property type="match status" value="1"/>
</dbReference>
<evidence type="ECO:0000256" key="2">
    <source>
        <dbReference type="SAM" id="MobiDB-lite"/>
    </source>
</evidence>
<feature type="compositionally biased region" description="Low complexity" evidence="2">
    <location>
        <begin position="262"/>
        <end position="296"/>
    </location>
</feature>
<keyword evidence="1" id="KW-0482">Metalloprotease</keyword>